<accession>A0A067Q0X3</accession>
<evidence type="ECO:0000313" key="1">
    <source>
        <dbReference type="EMBL" id="KDQ60614.1"/>
    </source>
</evidence>
<feature type="non-terminal residue" evidence="1">
    <location>
        <position position="1"/>
    </location>
</feature>
<keyword evidence="2" id="KW-1185">Reference proteome</keyword>
<dbReference type="Proteomes" id="UP000027265">
    <property type="component" value="Unassembled WGS sequence"/>
</dbReference>
<proteinExistence type="predicted"/>
<dbReference type="STRING" id="933084.A0A067Q0X3"/>
<sequence>LSLPSPLCFTSGERIPLALSLSSPCNPVLIKLLAPTVNIQLIKRTTLWVKDSGGCPHEPYRSVREVLVNTAELRYIDDVGPSFSLLNYELKAGKCGGETSWKVQHKADVQYIIRATLRPPQMMAKHLPSFRCDHLIQLTTDHYGTLDTELLVMGGVPVPAVGLGSGHVIARSLSY</sequence>
<dbReference type="OrthoDB" id="2586076at2759"/>
<name>A0A067Q0X3_9AGAM</name>
<evidence type="ECO:0008006" key="3">
    <source>
        <dbReference type="Google" id="ProtNLM"/>
    </source>
</evidence>
<dbReference type="InParanoid" id="A0A067Q0X3"/>
<dbReference type="HOGENOM" id="CLU_1536131_0_0_1"/>
<evidence type="ECO:0000313" key="2">
    <source>
        <dbReference type="Proteomes" id="UP000027265"/>
    </source>
</evidence>
<dbReference type="EMBL" id="KL197713">
    <property type="protein sequence ID" value="KDQ60614.1"/>
    <property type="molecule type" value="Genomic_DNA"/>
</dbReference>
<organism evidence="1 2">
    <name type="scientific">Jaapia argillacea MUCL 33604</name>
    <dbReference type="NCBI Taxonomy" id="933084"/>
    <lineage>
        <taxon>Eukaryota</taxon>
        <taxon>Fungi</taxon>
        <taxon>Dikarya</taxon>
        <taxon>Basidiomycota</taxon>
        <taxon>Agaricomycotina</taxon>
        <taxon>Agaricomycetes</taxon>
        <taxon>Agaricomycetidae</taxon>
        <taxon>Jaapiales</taxon>
        <taxon>Jaapiaceae</taxon>
        <taxon>Jaapia</taxon>
    </lineage>
</organism>
<protein>
    <recommendedName>
        <fullName evidence="3">Arrestin-like N-terminal domain-containing protein</fullName>
    </recommendedName>
</protein>
<dbReference type="AlphaFoldDB" id="A0A067Q0X3"/>
<gene>
    <name evidence="1" type="ORF">JAAARDRAFT_31573</name>
</gene>
<reference evidence="2" key="1">
    <citation type="journal article" date="2014" name="Proc. Natl. Acad. Sci. U.S.A.">
        <title>Extensive sampling of basidiomycete genomes demonstrates inadequacy of the white-rot/brown-rot paradigm for wood decay fungi.</title>
        <authorList>
            <person name="Riley R."/>
            <person name="Salamov A.A."/>
            <person name="Brown D.W."/>
            <person name="Nagy L.G."/>
            <person name="Floudas D."/>
            <person name="Held B.W."/>
            <person name="Levasseur A."/>
            <person name="Lombard V."/>
            <person name="Morin E."/>
            <person name="Otillar R."/>
            <person name="Lindquist E.A."/>
            <person name="Sun H."/>
            <person name="LaButti K.M."/>
            <person name="Schmutz J."/>
            <person name="Jabbour D."/>
            <person name="Luo H."/>
            <person name="Baker S.E."/>
            <person name="Pisabarro A.G."/>
            <person name="Walton J.D."/>
            <person name="Blanchette R.A."/>
            <person name="Henrissat B."/>
            <person name="Martin F."/>
            <person name="Cullen D."/>
            <person name="Hibbett D.S."/>
            <person name="Grigoriev I.V."/>
        </authorList>
    </citation>
    <scope>NUCLEOTIDE SEQUENCE [LARGE SCALE GENOMIC DNA]</scope>
    <source>
        <strain evidence="2">MUCL 33604</strain>
    </source>
</reference>